<feature type="domain" description="VWFA" evidence="2">
    <location>
        <begin position="52"/>
        <end position="226"/>
    </location>
</feature>
<evidence type="ECO:0000256" key="1">
    <source>
        <dbReference type="SAM" id="MobiDB-lite"/>
    </source>
</evidence>
<accession>A0A0E0MHQ7</accession>
<keyword evidence="4" id="KW-1185">Reference proteome</keyword>
<dbReference type="SUPFAM" id="SSF53300">
    <property type="entry name" value="vWA-like"/>
    <property type="match status" value="2"/>
</dbReference>
<dbReference type="InterPro" id="IPR036465">
    <property type="entry name" value="vWFA_dom_sf"/>
</dbReference>
<dbReference type="Pfam" id="PF13768">
    <property type="entry name" value="VWA_3"/>
    <property type="match status" value="3"/>
</dbReference>
<evidence type="ECO:0000259" key="2">
    <source>
        <dbReference type="PROSITE" id="PS50234"/>
    </source>
</evidence>
<dbReference type="OMA" id="DDQITQR"/>
<dbReference type="Gene3D" id="3.40.50.410">
    <property type="entry name" value="von Willebrand factor, type A domain"/>
    <property type="match status" value="2"/>
</dbReference>
<evidence type="ECO:0000313" key="3">
    <source>
        <dbReference type="EnsemblPlants" id="OPUNC11G17950.1"/>
    </source>
</evidence>
<dbReference type="PANTHER" id="PTHR10579:SF112">
    <property type="entry name" value="OS04G0198300 PROTEIN"/>
    <property type="match status" value="1"/>
</dbReference>
<protein>
    <recommendedName>
        <fullName evidence="2">VWFA domain-containing protein</fullName>
    </recommendedName>
</protein>
<evidence type="ECO:0000313" key="4">
    <source>
        <dbReference type="Proteomes" id="UP000026962"/>
    </source>
</evidence>
<feature type="region of interest" description="Disordered" evidence="1">
    <location>
        <begin position="678"/>
        <end position="720"/>
    </location>
</feature>
<dbReference type="STRING" id="4537.A0A0E0MHQ7"/>
<reference evidence="3" key="2">
    <citation type="submission" date="2018-05" db="EMBL/GenBank/DDBJ databases">
        <title>OpunRS2 (Oryza punctata Reference Sequence Version 2).</title>
        <authorList>
            <person name="Zhang J."/>
            <person name="Kudrna D."/>
            <person name="Lee S."/>
            <person name="Talag J."/>
            <person name="Welchert J."/>
            <person name="Wing R.A."/>
        </authorList>
    </citation>
    <scope>NUCLEOTIDE SEQUENCE [LARGE SCALE GENOMIC DNA]</scope>
</reference>
<feature type="domain" description="VWFA" evidence="2">
    <location>
        <begin position="613"/>
        <end position="850"/>
    </location>
</feature>
<feature type="compositionally biased region" description="Basic and acidic residues" evidence="1">
    <location>
        <begin position="697"/>
        <end position="711"/>
    </location>
</feature>
<proteinExistence type="predicted"/>
<name>A0A0E0MHQ7_ORYPU</name>
<feature type="compositionally biased region" description="Low complexity" evidence="1">
    <location>
        <begin position="680"/>
        <end position="696"/>
    </location>
</feature>
<dbReference type="Gramene" id="OPUNC11G17950.1">
    <property type="protein sequence ID" value="OPUNC11G17950.1"/>
    <property type="gene ID" value="OPUNC11G17950"/>
</dbReference>
<sequence length="1195" mass="128199">MSQAQAENAVQVAAYAKVDAIDVSWPRSHPGSIPVLVRVVAPPATSGRAPIDLVAVLDVSCGGGLGPVNRIDLLEKAMKLITGKLSKDDRLAIVPVQASTGAVATEKYDLRNMDANGREAAITWVKSLVPAGDNKLSTGLNKAAEILKGRDEKEKKRPGFIILISDGDDRSVLRDDMNLNCSVHAFGFRDAHNPWAMYRIANTSAGTYGILNDGHDGLTDAFATSINNIASIVAVDAVINISCSNDSTLKLTDIESGRFKEYRNGEKSGTILAGALQAGAVRSFIVYVDIPAGAGADELEHLSSMLTVGVQYEDRSTSQQAESQVQEITTQTAKAVVVKDGDEYSRLVAAEILRVEAIRIVGEVIQKYGDNGRALADAADELHKQWRRLKQSEYATEAAPACFVSALDAEMEEMETTLRRSSGMSYMLSWQTCHSLQHLQHARSSSSSTAAAKAKGSSSVPAAGAAARQSFTAGGAAMGKFVWSGAHHGGGGGERKRKYYYEKQSTELEMIEQRLAYWSKVKCELPPMHDDGDCPDHMTTIFRDASRESIDRAMFHDVFLAPAENTVQVTAYAKVDAADVHGSSPEIRHPGIPVLIRVVAPPATSESARAPIDLVAVLDVSCCCGGGPTNRMDLLKRAMELVIDKMSSQDRLAIVPVQASSAIAGTYHTTILAKRDNQSSANNAGTNGRTTTTTSATEKDKNSAVGGKEKITPAVGEGDQSSFNVSEKVVLLNMDAEGRIKAVARVQSLAAAGDNKLSTALEKAVKILEGRKEVEKNRAGFIVLISDGDDSSIFRATMNPTYSVHAFGFRGAHNARALHFIANTSTGTYGVLNDEHDGITDAFAATIDSITSIVVVQTVVNISSGGEPTAATLLAIESGRFRSHIDDDRKSGFVMAGALHAGAVRSFLVYVDHVGDGERDKLPSLLTVRVEYVNLSSASENSKEMKLDAQVVIVRKGDENSRMVAAEIIRVEAMRIVGEILDRYKDNGKGFTGAADELHEQWRRLMESSEYGGEAGDGDGEASCPISGLAAEIKEMEDSIRRCSGVSYMLSWQTRHSLQHQTRTHPKAAAAAATAAVNGSPAVAGAPPRPSPYIPKPNAMATGGAQAAQLAARAAAMVATCGGGVERKRKYQSTELEMIEQRLAYWLKVKHELPPMHQDGEWPDHMTAIFREASGESIDRAMYHDVFLVKLHASY</sequence>
<reference evidence="3" key="1">
    <citation type="submission" date="2015-04" db="UniProtKB">
        <authorList>
            <consortium name="EnsemblPlants"/>
        </authorList>
    </citation>
    <scope>IDENTIFICATION</scope>
</reference>
<dbReference type="InterPro" id="IPR002035">
    <property type="entry name" value="VWF_A"/>
</dbReference>
<dbReference type="HOGENOM" id="CLU_279449_0_0_1"/>
<dbReference type="PANTHER" id="PTHR10579">
    <property type="entry name" value="CALCIUM-ACTIVATED CHLORIDE CHANNEL REGULATOR"/>
    <property type="match status" value="1"/>
</dbReference>
<dbReference type="AlphaFoldDB" id="A0A0E0MHQ7"/>
<dbReference type="InterPro" id="IPR051266">
    <property type="entry name" value="CLCR"/>
</dbReference>
<dbReference type="Proteomes" id="UP000026962">
    <property type="component" value="Chromosome 11"/>
</dbReference>
<dbReference type="EnsemblPlants" id="OPUNC11G17950.1">
    <property type="protein sequence ID" value="OPUNC11G17950.1"/>
    <property type="gene ID" value="OPUNC11G17950"/>
</dbReference>
<dbReference type="SMART" id="SM00327">
    <property type="entry name" value="VWA"/>
    <property type="match status" value="2"/>
</dbReference>
<organism evidence="3">
    <name type="scientific">Oryza punctata</name>
    <name type="common">Red rice</name>
    <dbReference type="NCBI Taxonomy" id="4537"/>
    <lineage>
        <taxon>Eukaryota</taxon>
        <taxon>Viridiplantae</taxon>
        <taxon>Streptophyta</taxon>
        <taxon>Embryophyta</taxon>
        <taxon>Tracheophyta</taxon>
        <taxon>Spermatophyta</taxon>
        <taxon>Magnoliopsida</taxon>
        <taxon>Liliopsida</taxon>
        <taxon>Poales</taxon>
        <taxon>Poaceae</taxon>
        <taxon>BOP clade</taxon>
        <taxon>Oryzoideae</taxon>
        <taxon>Oryzeae</taxon>
        <taxon>Oryzinae</taxon>
        <taxon>Oryza</taxon>
    </lineage>
</organism>
<dbReference type="PROSITE" id="PS50234">
    <property type="entry name" value="VWFA"/>
    <property type="match status" value="2"/>
</dbReference>